<dbReference type="InterPro" id="IPR020845">
    <property type="entry name" value="AMP-binding_CS"/>
</dbReference>
<dbReference type="EMBL" id="JAKXMK010000062">
    <property type="protein sequence ID" value="MCH6172273.1"/>
    <property type="molecule type" value="Genomic_DNA"/>
</dbReference>
<dbReference type="InterPro" id="IPR042099">
    <property type="entry name" value="ANL_N_sf"/>
</dbReference>
<evidence type="ECO:0000256" key="2">
    <source>
        <dbReference type="ARBA" id="ARBA00022598"/>
    </source>
</evidence>
<organism evidence="5 6">
    <name type="scientific">Pseudonocardia alaniniphila</name>
    <dbReference type="NCBI Taxonomy" id="75291"/>
    <lineage>
        <taxon>Bacteria</taxon>
        <taxon>Bacillati</taxon>
        <taxon>Actinomycetota</taxon>
        <taxon>Actinomycetes</taxon>
        <taxon>Pseudonocardiales</taxon>
        <taxon>Pseudonocardiaceae</taxon>
        <taxon>Pseudonocardia</taxon>
    </lineage>
</organism>
<dbReference type="PROSITE" id="PS00455">
    <property type="entry name" value="AMP_BINDING"/>
    <property type="match status" value="1"/>
</dbReference>
<dbReference type="Proteomes" id="UP001299970">
    <property type="component" value="Unassembled WGS sequence"/>
</dbReference>
<feature type="domain" description="AMP-binding enzyme C-terminal" evidence="4">
    <location>
        <begin position="461"/>
        <end position="536"/>
    </location>
</feature>
<protein>
    <submittedName>
        <fullName evidence="5">AMP-binding protein</fullName>
    </submittedName>
</protein>
<evidence type="ECO:0000259" key="4">
    <source>
        <dbReference type="Pfam" id="PF13193"/>
    </source>
</evidence>
<proteinExistence type="inferred from homology"/>
<dbReference type="Gene3D" id="3.40.50.12780">
    <property type="entry name" value="N-terminal domain of ligase-like"/>
    <property type="match status" value="1"/>
</dbReference>
<dbReference type="SUPFAM" id="SSF56801">
    <property type="entry name" value="Acetyl-CoA synthetase-like"/>
    <property type="match status" value="1"/>
</dbReference>
<comment type="similarity">
    <text evidence="1">Belongs to the ATP-dependent AMP-binding enzyme family.</text>
</comment>
<dbReference type="Pfam" id="PF13193">
    <property type="entry name" value="AMP-binding_C"/>
    <property type="match status" value="1"/>
</dbReference>
<sequence length="554" mass="60026">MSIFTIRPSCATAEKYRTTGVWRDSGPIGDLRRWRAESPDAIAIRAYRAAAVGTELCSVELSYADYAHYVERFAGALYELGVRPGQVVAFQLPNWWQSSALLLAAMRLQAVLAPIMTTIRPRELEPMLARVGANVCVTVDEWDGFHHAAALREMAPRLPELRHRVVIGTADDGATEFGSFFEETPWEQRHPVALDDASEDPDRVAILFFTSGTSGEPKGALHSHNTVHAGMACLGDPEVGQQDVIFTPHSLMHTLAYRSTLLSLWNGASRVLLDSWSGERGAAILTETGTTIMLAAPTFIRDVIAAWDGEPQRLPALHALVCSGTTIPRPLVSQARRVFGVPLQAGWGMTETGLITRTREEDWPEWAAHSDGRPCKGVEIDLRSDTDITCDQPGRGFVRGGGVCLATVGRDTGKVVVIADQNDGWYDTGDLAAPDGCGGFKLMGRAADRIGGVFMIPVNDVESALLGHPGVADVALVGYPTDDGGELACAVVVASTSPPVTLDELCEYLGSQGMTSWYLPSRLALVETLPRNTNGKVRKELLRRWLRGEAALTE</sequence>
<dbReference type="Gene3D" id="3.30.300.30">
    <property type="match status" value="1"/>
</dbReference>
<dbReference type="InterPro" id="IPR000873">
    <property type="entry name" value="AMP-dep_synth/lig_dom"/>
</dbReference>
<feature type="domain" description="AMP-dependent synthetase/ligase" evidence="3">
    <location>
        <begin position="33"/>
        <end position="403"/>
    </location>
</feature>
<name>A0ABS9TV58_9PSEU</name>
<dbReference type="PANTHER" id="PTHR43201">
    <property type="entry name" value="ACYL-COA SYNTHETASE"/>
    <property type="match status" value="1"/>
</dbReference>
<gene>
    <name evidence="5" type="ORF">MMF94_41915</name>
</gene>
<evidence type="ECO:0000259" key="3">
    <source>
        <dbReference type="Pfam" id="PF00501"/>
    </source>
</evidence>
<dbReference type="InterPro" id="IPR025110">
    <property type="entry name" value="AMP-bd_C"/>
</dbReference>
<reference evidence="5 6" key="1">
    <citation type="submission" date="2022-03" db="EMBL/GenBank/DDBJ databases">
        <title>Pseudonocardia alaer sp. nov., a novel actinomycete isolated from reed forest soil.</title>
        <authorList>
            <person name="Wang L."/>
        </authorList>
    </citation>
    <scope>NUCLEOTIDE SEQUENCE [LARGE SCALE GENOMIC DNA]</scope>
    <source>
        <strain evidence="5 6">Y-16303</strain>
    </source>
</reference>
<evidence type="ECO:0000256" key="1">
    <source>
        <dbReference type="ARBA" id="ARBA00006432"/>
    </source>
</evidence>
<dbReference type="RefSeq" id="WP_241043078.1">
    <property type="nucleotide sequence ID" value="NZ_BAAAJF010000033.1"/>
</dbReference>
<keyword evidence="2" id="KW-0436">Ligase</keyword>
<dbReference type="InterPro" id="IPR045851">
    <property type="entry name" value="AMP-bd_C_sf"/>
</dbReference>
<keyword evidence="6" id="KW-1185">Reference proteome</keyword>
<accession>A0ABS9TV58</accession>
<evidence type="ECO:0000313" key="6">
    <source>
        <dbReference type="Proteomes" id="UP001299970"/>
    </source>
</evidence>
<dbReference type="PANTHER" id="PTHR43201:SF5">
    <property type="entry name" value="MEDIUM-CHAIN ACYL-COA LIGASE ACSF2, MITOCHONDRIAL"/>
    <property type="match status" value="1"/>
</dbReference>
<comment type="caution">
    <text evidence="5">The sequence shown here is derived from an EMBL/GenBank/DDBJ whole genome shotgun (WGS) entry which is preliminary data.</text>
</comment>
<dbReference type="Pfam" id="PF00501">
    <property type="entry name" value="AMP-binding"/>
    <property type="match status" value="1"/>
</dbReference>
<evidence type="ECO:0000313" key="5">
    <source>
        <dbReference type="EMBL" id="MCH6172273.1"/>
    </source>
</evidence>